<organism evidence="1 2">
    <name type="scientific">Pistacia atlantica</name>
    <dbReference type="NCBI Taxonomy" id="434234"/>
    <lineage>
        <taxon>Eukaryota</taxon>
        <taxon>Viridiplantae</taxon>
        <taxon>Streptophyta</taxon>
        <taxon>Embryophyta</taxon>
        <taxon>Tracheophyta</taxon>
        <taxon>Spermatophyta</taxon>
        <taxon>Magnoliopsida</taxon>
        <taxon>eudicotyledons</taxon>
        <taxon>Gunneridae</taxon>
        <taxon>Pentapetalae</taxon>
        <taxon>rosids</taxon>
        <taxon>malvids</taxon>
        <taxon>Sapindales</taxon>
        <taxon>Anacardiaceae</taxon>
        <taxon>Pistacia</taxon>
    </lineage>
</organism>
<evidence type="ECO:0000313" key="1">
    <source>
        <dbReference type="EMBL" id="KAJ0095123.1"/>
    </source>
</evidence>
<name>A0ACC1B8G4_9ROSI</name>
<proteinExistence type="predicted"/>
<comment type="caution">
    <text evidence="1">The sequence shown here is derived from an EMBL/GenBank/DDBJ whole genome shotgun (WGS) entry which is preliminary data.</text>
</comment>
<gene>
    <name evidence="1" type="ORF">Patl1_16290</name>
</gene>
<accession>A0ACC1B8G4</accession>
<dbReference type="Proteomes" id="UP001164250">
    <property type="component" value="Chromosome 6"/>
</dbReference>
<reference evidence="2" key="1">
    <citation type="journal article" date="2023" name="G3 (Bethesda)">
        <title>Genome assembly and association tests identify interacting loci associated with vigor, precocity, and sex in interspecific pistachio rootstocks.</title>
        <authorList>
            <person name="Palmer W."/>
            <person name="Jacygrad E."/>
            <person name="Sagayaradj S."/>
            <person name="Cavanaugh K."/>
            <person name="Han R."/>
            <person name="Bertier L."/>
            <person name="Beede B."/>
            <person name="Kafkas S."/>
            <person name="Golino D."/>
            <person name="Preece J."/>
            <person name="Michelmore R."/>
        </authorList>
    </citation>
    <scope>NUCLEOTIDE SEQUENCE [LARGE SCALE GENOMIC DNA]</scope>
</reference>
<protein>
    <submittedName>
        <fullName evidence="1">Uncharacterized protein</fullName>
    </submittedName>
</protein>
<dbReference type="EMBL" id="CM047902">
    <property type="protein sequence ID" value="KAJ0095123.1"/>
    <property type="molecule type" value="Genomic_DNA"/>
</dbReference>
<keyword evidence="2" id="KW-1185">Reference proteome</keyword>
<evidence type="ECO:0000313" key="2">
    <source>
        <dbReference type="Proteomes" id="UP001164250"/>
    </source>
</evidence>
<sequence>MELLKLSKFKLQLQALITEARHLRERERLATEQIQVLVQKQKQTEEEYSRKLQELQAELTSSNESRQKLDRQVSFLQNDNALLENKQKELKETINRLLQSRECFLNAYEESTCDMKRSIETRDRKLSVLYEKINSHLTLFDSIEKEAFSIKQLVDNAERLVKKISLLESKLKNDEDEFRRKDKLISELEAELEAAKVSNDSQSQIEEISKEALKKISLNRPYLQKTLSAKDIVMQNLISEKEALHLELGSLGILLQRIHDAVANMNQEDKKVFHKMLVVKEECDMGTPNEDNRIVNVEQNSGERSPTKVSIIAALDNRGSASPVCQEYKSCNIQLRENNNLNFCVSELACSPPESVSSEPESASNVLSISIHDGKDNCTVPGHHLDSECSKTQAETSKDAG</sequence>